<dbReference type="Proteomes" id="UP000294746">
    <property type="component" value="Unassembled WGS sequence"/>
</dbReference>
<evidence type="ECO:0000313" key="3">
    <source>
        <dbReference type="Proteomes" id="UP000294746"/>
    </source>
</evidence>
<sequence length="56" mass="7080">MQEKLHALEERLNQLEQEYLLAKERHEFLQQYDLYEEMKQIWKERRDLKKQAKLCS</sequence>
<evidence type="ECO:0000313" key="2">
    <source>
        <dbReference type="EMBL" id="TCP60201.1"/>
    </source>
</evidence>
<reference evidence="2 3" key="1">
    <citation type="submission" date="2019-03" db="EMBL/GenBank/DDBJ databases">
        <title>Genomic Encyclopedia of Type Strains, Phase IV (KMG-IV): sequencing the most valuable type-strain genomes for metagenomic binning, comparative biology and taxonomic classification.</title>
        <authorList>
            <person name="Goeker M."/>
        </authorList>
    </citation>
    <scope>NUCLEOTIDE SEQUENCE [LARGE SCALE GENOMIC DNA]</scope>
    <source>
        <strain evidence="2 3">DSM 46831</strain>
    </source>
</reference>
<comment type="caution">
    <text evidence="2">The sequence shown here is derived from an EMBL/GenBank/DDBJ whole genome shotgun (WGS) entry which is preliminary data.</text>
</comment>
<feature type="coiled-coil region" evidence="1">
    <location>
        <begin position="5"/>
        <end position="32"/>
    </location>
</feature>
<organism evidence="2 3">
    <name type="scientific">Baia soyae</name>
    <dbReference type="NCBI Taxonomy" id="1544746"/>
    <lineage>
        <taxon>Bacteria</taxon>
        <taxon>Bacillati</taxon>
        <taxon>Bacillota</taxon>
        <taxon>Bacilli</taxon>
        <taxon>Bacillales</taxon>
        <taxon>Thermoactinomycetaceae</taxon>
        <taxon>Baia</taxon>
    </lineage>
</organism>
<gene>
    <name evidence="2" type="ORF">EDD57_1814</name>
</gene>
<proteinExistence type="predicted"/>
<dbReference type="RefSeq" id="WP_165873857.1">
    <property type="nucleotide sequence ID" value="NZ_SLXV01000081.1"/>
</dbReference>
<evidence type="ECO:0000256" key="1">
    <source>
        <dbReference type="SAM" id="Coils"/>
    </source>
</evidence>
<protein>
    <submittedName>
        <fullName evidence="2">Uncharacterized protein</fullName>
    </submittedName>
</protein>
<dbReference type="AlphaFoldDB" id="A0A4R2RKH2"/>
<name>A0A4R2RKH2_9BACL</name>
<keyword evidence="1" id="KW-0175">Coiled coil</keyword>
<keyword evidence="3" id="KW-1185">Reference proteome</keyword>
<accession>A0A4R2RKH2</accession>
<dbReference type="EMBL" id="SLXV01000081">
    <property type="protein sequence ID" value="TCP60201.1"/>
    <property type="molecule type" value="Genomic_DNA"/>
</dbReference>